<proteinExistence type="predicted"/>
<name>A0A9D7SDA2_9BACT</name>
<sequence length="198" mass="23399">METYEPFYVNDIVNSKGVAYDSLFLYDNQTNITLFSFFVDAGDYFNFNKSSRYKSAIFTNIDNFNCYNFSWITLGFQLDTIDVAFLEYLFKRDGIKKYCCDLNNLNWFSALTLTPNGKNIGLLFLIQEYYNIKNTKVKKLFYIELCKLVPSKSTIDFLKEILKKSKDMDILKMTKHVLLELYSNGNTYNYEMLKKMQK</sequence>
<gene>
    <name evidence="1" type="ORF">IPO85_20510</name>
</gene>
<comment type="caution">
    <text evidence="1">The sequence shown here is derived from an EMBL/GenBank/DDBJ whole genome shotgun (WGS) entry which is preliminary data.</text>
</comment>
<organism evidence="1 2">
    <name type="scientific">Candidatus Defluviibacterium haderslevense</name>
    <dbReference type="NCBI Taxonomy" id="2981993"/>
    <lineage>
        <taxon>Bacteria</taxon>
        <taxon>Pseudomonadati</taxon>
        <taxon>Bacteroidota</taxon>
        <taxon>Saprospiria</taxon>
        <taxon>Saprospirales</taxon>
        <taxon>Saprospiraceae</taxon>
        <taxon>Candidatus Defluviibacterium</taxon>
    </lineage>
</organism>
<reference evidence="1 2" key="1">
    <citation type="submission" date="2020-10" db="EMBL/GenBank/DDBJ databases">
        <title>Connecting structure to function with the recovery of over 1000 high-quality activated sludge metagenome-assembled genomes encoding full-length rRNA genes using long-read sequencing.</title>
        <authorList>
            <person name="Singleton C.M."/>
            <person name="Petriglieri F."/>
            <person name="Kristensen J.M."/>
            <person name="Kirkegaard R.H."/>
            <person name="Michaelsen T.Y."/>
            <person name="Andersen M.H."/>
            <person name="Karst S.M."/>
            <person name="Dueholm M.S."/>
            <person name="Nielsen P.H."/>
            <person name="Albertsen M."/>
        </authorList>
    </citation>
    <scope>NUCLEOTIDE SEQUENCE [LARGE SCALE GENOMIC DNA]</scope>
    <source>
        <strain evidence="1">Ribe_18-Q3-R11-54_BAT3C.373</strain>
    </source>
</reference>
<dbReference type="AlphaFoldDB" id="A0A9D7SDA2"/>
<evidence type="ECO:0000313" key="2">
    <source>
        <dbReference type="Proteomes" id="UP000808349"/>
    </source>
</evidence>
<accession>A0A9D7SDA2</accession>
<evidence type="ECO:0000313" key="1">
    <source>
        <dbReference type="EMBL" id="MBK9719851.1"/>
    </source>
</evidence>
<dbReference type="EMBL" id="JADKFW010000021">
    <property type="protein sequence ID" value="MBK9719851.1"/>
    <property type="molecule type" value="Genomic_DNA"/>
</dbReference>
<dbReference type="Proteomes" id="UP000808349">
    <property type="component" value="Unassembled WGS sequence"/>
</dbReference>
<protein>
    <submittedName>
        <fullName evidence="1">Uncharacterized protein</fullName>
    </submittedName>
</protein>